<feature type="transmembrane region" description="Helical" evidence="17">
    <location>
        <begin position="133"/>
        <end position="150"/>
    </location>
</feature>
<dbReference type="NCBIfam" id="TIGR00753">
    <property type="entry name" value="undec_PP_bacA"/>
    <property type="match status" value="1"/>
</dbReference>
<feature type="transmembrane region" description="Helical" evidence="17">
    <location>
        <begin position="236"/>
        <end position="260"/>
    </location>
</feature>
<keyword evidence="10 17" id="KW-1133">Transmembrane helix</keyword>
<organism evidence="18 19">
    <name type="scientific">Cellulomonas iranensis</name>
    <dbReference type="NCBI Taxonomy" id="76862"/>
    <lineage>
        <taxon>Bacteria</taxon>
        <taxon>Bacillati</taxon>
        <taxon>Actinomycetota</taxon>
        <taxon>Actinomycetes</taxon>
        <taxon>Micrococcales</taxon>
        <taxon>Cellulomonadaceae</taxon>
        <taxon>Cellulomonas</taxon>
    </lineage>
</organism>
<evidence type="ECO:0000256" key="11">
    <source>
        <dbReference type="ARBA" id="ARBA00023136"/>
    </source>
</evidence>
<evidence type="ECO:0000256" key="10">
    <source>
        <dbReference type="ARBA" id="ARBA00022989"/>
    </source>
</evidence>
<dbReference type="Pfam" id="PF02673">
    <property type="entry name" value="BacA"/>
    <property type="match status" value="1"/>
</dbReference>
<evidence type="ECO:0000256" key="13">
    <source>
        <dbReference type="ARBA" id="ARBA00023316"/>
    </source>
</evidence>
<evidence type="ECO:0000256" key="9">
    <source>
        <dbReference type="ARBA" id="ARBA00022984"/>
    </source>
</evidence>
<protein>
    <recommendedName>
        <fullName evidence="4 17">Undecaprenyl-diphosphatase</fullName>
        <ecNumber evidence="3 17">3.6.1.27</ecNumber>
    </recommendedName>
    <alternativeName>
        <fullName evidence="15 17">Bacitracin resistance protein</fullName>
    </alternativeName>
    <alternativeName>
        <fullName evidence="14 17">Undecaprenyl pyrophosphate phosphatase</fullName>
    </alternativeName>
</protein>
<evidence type="ECO:0000256" key="7">
    <source>
        <dbReference type="ARBA" id="ARBA00022801"/>
    </source>
</evidence>
<evidence type="ECO:0000256" key="6">
    <source>
        <dbReference type="ARBA" id="ARBA00022692"/>
    </source>
</evidence>
<evidence type="ECO:0000256" key="2">
    <source>
        <dbReference type="ARBA" id="ARBA00010621"/>
    </source>
</evidence>
<dbReference type="PANTHER" id="PTHR30622">
    <property type="entry name" value="UNDECAPRENYL-DIPHOSPHATASE"/>
    <property type="match status" value="1"/>
</dbReference>
<feature type="transmembrane region" description="Helical" evidence="17">
    <location>
        <begin position="170"/>
        <end position="194"/>
    </location>
</feature>
<dbReference type="GO" id="GO:0050380">
    <property type="term" value="F:undecaprenyl-diphosphatase activity"/>
    <property type="evidence" value="ECO:0007669"/>
    <property type="project" value="UniProtKB-EC"/>
</dbReference>
<keyword evidence="7 17" id="KW-0378">Hydrolase</keyword>
<evidence type="ECO:0000313" key="18">
    <source>
        <dbReference type="EMBL" id="MDQ0426852.1"/>
    </source>
</evidence>
<dbReference type="RefSeq" id="WP_046528521.1">
    <property type="nucleotide sequence ID" value="NZ_CP084585.1"/>
</dbReference>
<evidence type="ECO:0000256" key="12">
    <source>
        <dbReference type="ARBA" id="ARBA00023251"/>
    </source>
</evidence>
<keyword evidence="11 17" id="KW-0472">Membrane</keyword>
<comment type="function">
    <text evidence="17">Catalyzes the dephosphorylation of undecaprenyl diphosphate (UPP). Confers resistance to bacitracin.</text>
</comment>
<dbReference type="InterPro" id="IPR003824">
    <property type="entry name" value="UppP"/>
</dbReference>
<gene>
    <name evidence="17" type="primary">uppP</name>
    <name evidence="18" type="ORF">JO380_003233</name>
</gene>
<proteinExistence type="inferred from homology"/>
<dbReference type="Proteomes" id="UP001240250">
    <property type="component" value="Unassembled WGS sequence"/>
</dbReference>
<evidence type="ECO:0000256" key="4">
    <source>
        <dbReference type="ARBA" id="ARBA00021581"/>
    </source>
</evidence>
<keyword evidence="9 17" id="KW-0573">Peptidoglycan synthesis</keyword>
<keyword evidence="13 17" id="KW-0961">Cell wall biogenesis/degradation</keyword>
<name>A0ABU0GNC7_9CELL</name>
<evidence type="ECO:0000256" key="8">
    <source>
        <dbReference type="ARBA" id="ARBA00022960"/>
    </source>
</evidence>
<evidence type="ECO:0000256" key="14">
    <source>
        <dbReference type="ARBA" id="ARBA00032707"/>
    </source>
</evidence>
<dbReference type="EC" id="3.6.1.27" evidence="3 17"/>
<comment type="miscellaneous">
    <text evidence="17">Bacitracin is thought to be involved in the inhibition of peptidoglycan synthesis by sequestering undecaprenyl diphosphate, thereby reducing the pool of lipid carrier available.</text>
</comment>
<keyword evidence="6 17" id="KW-0812">Transmembrane</keyword>
<evidence type="ECO:0000256" key="1">
    <source>
        <dbReference type="ARBA" id="ARBA00004651"/>
    </source>
</evidence>
<dbReference type="HAMAP" id="MF_01006">
    <property type="entry name" value="Undec_diphosphatase"/>
    <property type="match status" value="1"/>
</dbReference>
<evidence type="ECO:0000256" key="15">
    <source>
        <dbReference type="ARBA" id="ARBA00032932"/>
    </source>
</evidence>
<feature type="transmembrane region" description="Helical" evidence="17">
    <location>
        <begin position="272"/>
        <end position="291"/>
    </location>
</feature>
<keyword evidence="8 17" id="KW-0133">Cell shape</keyword>
<evidence type="ECO:0000256" key="3">
    <source>
        <dbReference type="ARBA" id="ARBA00012374"/>
    </source>
</evidence>
<feature type="transmembrane region" description="Helical" evidence="17">
    <location>
        <begin position="206"/>
        <end position="224"/>
    </location>
</feature>
<evidence type="ECO:0000313" key="19">
    <source>
        <dbReference type="Proteomes" id="UP001240250"/>
    </source>
</evidence>
<keyword evidence="5 17" id="KW-1003">Cell membrane</keyword>
<comment type="subcellular location">
    <subcellularLocation>
        <location evidence="1 17">Cell membrane</location>
        <topology evidence="1 17">Multi-pass membrane protein</topology>
    </subcellularLocation>
</comment>
<accession>A0ABU0GNC7</accession>
<keyword evidence="12 17" id="KW-0046">Antibiotic resistance</keyword>
<evidence type="ECO:0000256" key="5">
    <source>
        <dbReference type="ARBA" id="ARBA00022475"/>
    </source>
</evidence>
<comment type="catalytic activity">
    <reaction evidence="16 17">
        <text>di-trans,octa-cis-undecaprenyl diphosphate + H2O = di-trans,octa-cis-undecaprenyl phosphate + phosphate + H(+)</text>
        <dbReference type="Rhea" id="RHEA:28094"/>
        <dbReference type="ChEBI" id="CHEBI:15377"/>
        <dbReference type="ChEBI" id="CHEBI:15378"/>
        <dbReference type="ChEBI" id="CHEBI:43474"/>
        <dbReference type="ChEBI" id="CHEBI:58405"/>
        <dbReference type="ChEBI" id="CHEBI:60392"/>
        <dbReference type="EC" id="3.6.1.27"/>
    </reaction>
</comment>
<evidence type="ECO:0000256" key="17">
    <source>
        <dbReference type="HAMAP-Rule" id="MF_01006"/>
    </source>
</evidence>
<dbReference type="PANTHER" id="PTHR30622:SF4">
    <property type="entry name" value="UNDECAPRENYL-DIPHOSPHATASE"/>
    <property type="match status" value="1"/>
</dbReference>
<feature type="transmembrane region" description="Helical" evidence="17">
    <location>
        <begin position="103"/>
        <end position="121"/>
    </location>
</feature>
<keyword evidence="19" id="KW-1185">Reference proteome</keyword>
<dbReference type="EMBL" id="JAUSVM010000001">
    <property type="protein sequence ID" value="MDQ0426852.1"/>
    <property type="molecule type" value="Genomic_DNA"/>
</dbReference>
<comment type="similarity">
    <text evidence="2 17">Belongs to the UppP family.</text>
</comment>
<sequence length="300" mass="31774">MTTGIGTGESILLGLVQGLTEFLPVSSSAHLRIVGELVGSGDPGAAFTAITQLGTETAVLLYFRRDIKRIVLAWWAAVRGAHGTDWRSRLGMPAGGPVDHDALMAWFITLGTLPIVVLGLAFQDAIERPFRNLWLVALTLAVFALVLGWADKVGEKRRALDELTPRHALAFGFWQALALVPGVSRSGGTITGGLLMGYTREAAARYSFLLAIPAVFGSGLFQLVKSLGDFGTAGTPGAGATLVATLVAFVVGYVVIIAFLKIVSTFSYKPFVYYRLGLAALVVLLLLTGVLEPVSELTSV</sequence>
<comment type="caution">
    <text evidence="18">The sequence shown here is derived from an EMBL/GenBank/DDBJ whole genome shotgun (WGS) entry which is preliminary data.</text>
</comment>
<evidence type="ECO:0000256" key="16">
    <source>
        <dbReference type="ARBA" id="ARBA00047594"/>
    </source>
</evidence>
<reference evidence="18 19" key="1">
    <citation type="submission" date="2023-07" db="EMBL/GenBank/DDBJ databases">
        <title>Sequencing the genomes of 1000 actinobacteria strains.</title>
        <authorList>
            <person name="Klenk H.-P."/>
        </authorList>
    </citation>
    <scope>NUCLEOTIDE SEQUENCE [LARGE SCALE GENOMIC DNA]</scope>
    <source>
        <strain evidence="18 19">DSM 14785</strain>
    </source>
</reference>
<dbReference type="NCBIfam" id="NF001392">
    <property type="entry name" value="PRK00281.2-1"/>
    <property type="match status" value="1"/>
</dbReference>